<dbReference type="InterPro" id="IPR009366">
    <property type="entry name" value="Protein_Veg"/>
</dbReference>
<dbReference type="Pfam" id="PF06257">
    <property type="entry name" value="VEG"/>
    <property type="match status" value="1"/>
</dbReference>
<sequence>MEMGLVDIKSWIKGHLGSNIKVVEQAGRKRTNEYVGVLVEAFPAVFIVDLSASEQPAHASFTYTKILTEDIQVTFEKRP</sequence>
<protein>
    <recommendedName>
        <fullName evidence="3">Veg protein</fullName>
    </recommendedName>
</protein>
<dbReference type="PANTHER" id="PTHR40026:SF1">
    <property type="entry name" value="PROTEIN VEG"/>
    <property type="match status" value="1"/>
</dbReference>
<name>A0A0R2CNP2_9LACO</name>
<reference evidence="1 2" key="1">
    <citation type="journal article" date="2015" name="Genome Announc.">
        <title>Expanding the biotechnology potential of lactobacilli through comparative genomics of 213 strains and associated genera.</title>
        <authorList>
            <person name="Sun Z."/>
            <person name="Harris H.M."/>
            <person name="McCann A."/>
            <person name="Guo C."/>
            <person name="Argimon S."/>
            <person name="Zhang W."/>
            <person name="Yang X."/>
            <person name="Jeffery I.B."/>
            <person name="Cooney J.C."/>
            <person name="Kagawa T.F."/>
            <person name="Liu W."/>
            <person name="Song Y."/>
            <person name="Salvetti E."/>
            <person name="Wrobel A."/>
            <person name="Rasinkangas P."/>
            <person name="Parkhill J."/>
            <person name="Rea M.C."/>
            <person name="O'Sullivan O."/>
            <person name="Ritari J."/>
            <person name="Douillard F.P."/>
            <person name="Paul Ross R."/>
            <person name="Yang R."/>
            <person name="Briner A.E."/>
            <person name="Felis G.E."/>
            <person name="de Vos W.M."/>
            <person name="Barrangou R."/>
            <person name="Klaenhammer T.R."/>
            <person name="Caufield P.W."/>
            <person name="Cui Y."/>
            <person name="Zhang H."/>
            <person name="O'Toole P.W."/>
        </authorList>
    </citation>
    <scope>NUCLEOTIDE SEQUENCE [LARGE SCALE GENOMIC DNA]</scope>
    <source>
        <strain evidence="1 2">DSM 22689</strain>
    </source>
</reference>
<proteinExistence type="predicted"/>
<dbReference type="PANTHER" id="PTHR40026">
    <property type="entry name" value="PROTEIN VEG"/>
    <property type="match status" value="1"/>
</dbReference>
<gene>
    <name evidence="1" type="ORF">FC87_GL000236</name>
</gene>
<dbReference type="GO" id="GO:0006355">
    <property type="term" value="P:regulation of DNA-templated transcription"/>
    <property type="evidence" value="ECO:0007669"/>
    <property type="project" value="InterPro"/>
</dbReference>
<dbReference type="PATRIC" id="fig|1423745.4.peg.243"/>
<dbReference type="STRING" id="1423745.GCA_001311215_01735"/>
<dbReference type="AlphaFoldDB" id="A0A0R2CNP2"/>
<comment type="caution">
    <text evidence="1">The sequence shown here is derived from an EMBL/GenBank/DDBJ whole genome shotgun (WGS) entry which is preliminary data.</text>
</comment>
<dbReference type="EMBL" id="AYZI01000010">
    <property type="protein sequence ID" value="KRM90043.1"/>
    <property type="molecule type" value="Genomic_DNA"/>
</dbReference>
<dbReference type="RefSeq" id="WP_009167341.1">
    <property type="nucleotide sequence ID" value="NZ_AYZI01000010.1"/>
</dbReference>
<accession>A0A0R2CNP2</accession>
<organism evidence="1 2">
    <name type="scientific">Fructilactobacillus florum DSM 22689 = JCM 16035</name>
    <dbReference type="NCBI Taxonomy" id="1423745"/>
    <lineage>
        <taxon>Bacteria</taxon>
        <taxon>Bacillati</taxon>
        <taxon>Bacillota</taxon>
        <taxon>Bacilli</taxon>
        <taxon>Lactobacillales</taxon>
        <taxon>Lactobacillaceae</taxon>
        <taxon>Fructilactobacillus</taxon>
    </lineage>
</organism>
<evidence type="ECO:0000313" key="2">
    <source>
        <dbReference type="Proteomes" id="UP000051586"/>
    </source>
</evidence>
<dbReference type="Gene3D" id="2.30.30.100">
    <property type="match status" value="1"/>
</dbReference>
<evidence type="ECO:0000313" key="1">
    <source>
        <dbReference type="EMBL" id="KRM90043.1"/>
    </source>
</evidence>
<dbReference type="Proteomes" id="UP000051586">
    <property type="component" value="Unassembled WGS sequence"/>
</dbReference>
<evidence type="ECO:0008006" key="3">
    <source>
        <dbReference type="Google" id="ProtNLM"/>
    </source>
</evidence>